<reference evidence="1 2" key="1">
    <citation type="submission" date="2018-08" db="EMBL/GenBank/DDBJ databases">
        <title>Bacillus chawlae sp. nov., Bacillus glennii sp. nov., and Bacillus saganii sp. nov. Isolated from the Vehicle Assembly Building at Kennedy Space Center where the Viking Spacecraft were Assembled.</title>
        <authorList>
            <person name="Seuylemezian A."/>
            <person name="Vaishampayan P."/>
        </authorList>
    </citation>
    <scope>NUCLEOTIDE SEQUENCE [LARGE SCALE GENOMIC DNA]</scope>
    <source>
        <strain evidence="1 2">V44-8</strain>
    </source>
</reference>
<keyword evidence="2" id="KW-1185">Reference proteome</keyword>
<protein>
    <recommendedName>
        <fullName evidence="3">Alpha/beta hydrolase</fullName>
    </recommendedName>
</protein>
<dbReference type="InterPro" id="IPR029058">
    <property type="entry name" value="AB_hydrolase_fold"/>
</dbReference>
<dbReference type="Gene3D" id="3.40.50.1820">
    <property type="entry name" value="alpha/beta hydrolase"/>
    <property type="match status" value="1"/>
</dbReference>
<evidence type="ECO:0000313" key="2">
    <source>
        <dbReference type="Proteomes" id="UP000262939"/>
    </source>
</evidence>
<dbReference type="SUPFAM" id="SSF53474">
    <property type="entry name" value="alpha/beta-Hydrolases"/>
    <property type="match status" value="1"/>
</dbReference>
<proteinExistence type="predicted"/>
<dbReference type="EMBL" id="QVTD01000005">
    <property type="protein sequence ID" value="RFU63739.1"/>
    <property type="molecule type" value="Genomic_DNA"/>
</dbReference>
<comment type="caution">
    <text evidence="1">The sequence shown here is derived from an EMBL/GenBank/DDBJ whole genome shotgun (WGS) entry which is preliminary data.</text>
</comment>
<dbReference type="Proteomes" id="UP000262939">
    <property type="component" value="Unassembled WGS sequence"/>
</dbReference>
<dbReference type="AlphaFoldDB" id="A0A372LCL8"/>
<evidence type="ECO:0008006" key="3">
    <source>
        <dbReference type="Google" id="ProtNLM"/>
    </source>
</evidence>
<name>A0A372LCL8_9BACI</name>
<evidence type="ECO:0000313" key="1">
    <source>
        <dbReference type="EMBL" id="RFU63739.1"/>
    </source>
</evidence>
<accession>A0A372LCL8</accession>
<sequence>MVDCFGFASNHHKPAFLFIKIEATINNLVLLVEWNYIKIFHFPHEFGIKIKEEDFPQATVHVIPDAGHFINVEEAATVCRFVNKHFNKNKLVGINEGDYK</sequence>
<gene>
    <name evidence="1" type="ORF">D0466_09710</name>
</gene>
<organism evidence="1 2">
    <name type="scientific">Peribacillus glennii</name>
    <dbReference type="NCBI Taxonomy" id="2303991"/>
    <lineage>
        <taxon>Bacteria</taxon>
        <taxon>Bacillati</taxon>
        <taxon>Bacillota</taxon>
        <taxon>Bacilli</taxon>
        <taxon>Bacillales</taxon>
        <taxon>Bacillaceae</taxon>
        <taxon>Peribacillus</taxon>
    </lineage>
</organism>